<gene>
    <name evidence="9" type="primary">tdk</name>
    <name evidence="14" type="ORF">CEG42_00455</name>
</gene>
<feature type="active site" description="Proton acceptor" evidence="9 10">
    <location>
        <position position="97"/>
    </location>
</feature>
<evidence type="ECO:0000256" key="7">
    <source>
        <dbReference type="ARBA" id="ARBA00022777"/>
    </source>
</evidence>
<keyword evidence="9" id="KW-0862">Zinc</keyword>
<dbReference type="GO" id="GO:0005524">
    <property type="term" value="F:ATP binding"/>
    <property type="evidence" value="ECO:0007669"/>
    <property type="project" value="UniProtKB-UniRule"/>
</dbReference>
<accession>A0AAC9T1G4</accession>
<feature type="binding site" evidence="9">
    <location>
        <begin position="19"/>
        <end position="26"/>
    </location>
    <ligand>
        <name>ATP</name>
        <dbReference type="ChEBI" id="CHEBI:30616"/>
    </ligand>
</feature>
<dbReference type="NCBIfam" id="NF003296">
    <property type="entry name" value="PRK04296.1-1"/>
    <property type="match status" value="1"/>
</dbReference>
<feature type="binding site" evidence="9">
    <location>
        <position position="156"/>
    </location>
    <ligand>
        <name>Zn(2+)</name>
        <dbReference type="ChEBI" id="CHEBI:29105"/>
    </ligand>
</feature>
<feature type="binding site" evidence="9">
    <location>
        <begin position="96"/>
        <end position="99"/>
    </location>
    <ligand>
        <name>ATP</name>
        <dbReference type="ChEBI" id="CHEBI:30616"/>
    </ligand>
</feature>
<dbReference type="InterPro" id="IPR020633">
    <property type="entry name" value="Thymidine_kinase_CS"/>
</dbReference>
<evidence type="ECO:0000256" key="6">
    <source>
        <dbReference type="ARBA" id="ARBA00022741"/>
    </source>
</evidence>
<dbReference type="SMR" id="A0AAC9T1G4"/>
<keyword evidence="7 9" id="KW-0418">Kinase</keyword>
<reference evidence="14 15" key="1">
    <citation type="submission" date="2017-06" db="EMBL/GenBank/DDBJ databases">
        <title>Genome Sequencing and Comparative Genomics Analysis of Five Ureaplasma Urealyticums with Different Drug Resistance.</title>
        <authorList>
            <person name="Ma L."/>
            <person name="Jia T."/>
        </authorList>
    </citation>
    <scope>NUCLEOTIDE SEQUENCE [LARGE SCALE GENOMIC DNA]</scope>
    <source>
        <strain evidence="15">hebnu uu3</strain>
    </source>
</reference>
<sequence length="223" mass="25367">MAKVNAFSKKIGWIELITGPMFAGKTAELIRRLHRLEYADVKYLVFKPKIDTRSIRNIQSRTGTSLPSVEVESAPEILNYIMSNSFNDETKVIGIDEVQFFDDRICEVANILAENGFVVIISGLDKNFKGEPFGPIAKLFTYADKITKLTAICNECGAEATHSLRKIDGKHADYNDDIVKIGCQEFYSAVCRHHHKVPNRPYLNSNSEEFIKFFKNKKRNKNI</sequence>
<keyword evidence="9" id="KW-0479">Metal-binding</keyword>
<dbReference type="GO" id="GO:0005829">
    <property type="term" value="C:cytosol"/>
    <property type="evidence" value="ECO:0007669"/>
    <property type="project" value="TreeGrafter"/>
</dbReference>
<dbReference type="Pfam" id="PF00265">
    <property type="entry name" value="TK"/>
    <property type="match status" value="1"/>
</dbReference>
<dbReference type="GO" id="GO:0071897">
    <property type="term" value="P:DNA biosynthetic process"/>
    <property type="evidence" value="ECO:0007669"/>
    <property type="project" value="UniProtKB-KW"/>
</dbReference>
<dbReference type="Proteomes" id="UP000197054">
    <property type="component" value="Chromosome"/>
</dbReference>
<dbReference type="GO" id="GO:0008270">
    <property type="term" value="F:zinc ion binding"/>
    <property type="evidence" value="ECO:0007669"/>
    <property type="project" value="UniProtKB-UniRule"/>
</dbReference>
<dbReference type="RefSeq" id="WP_006688765.1">
    <property type="nucleotide sequence ID" value="NZ_CAMQQM010000007.1"/>
</dbReference>
<dbReference type="OMA" id="EAYEPRC"/>
<evidence type="ECO:0000256" key="2">
    <source>
        <dbReference type="ARBA" id="ARBA00012118"/>
    </source>
</evidence>
<feature type="binding site" evidence="9">
    <location>
        <position position="194"/>
    </location>
    <ligand>
        <name>Zn(2+)</name>
        <dbReference type="ChEBI" id="CHEBI:29105"/>
    </ligand>
</feature>
<dbReference type="PROSITE" id="PS00603">
    <property type="entry name" value="TK_CELLULAR_TYPE"/>
    <property type="match status" value="1"/>
</dbReference>
<keyword evidence="4 9" id="KW-0237">DNA synthesis</keyword>
<dbReference type="PANTHER" id="PTHR11441">
    <property type="entry name" value="THYMIDINE KINASE"/>
    <property type="match status" value="1"/>
</dbReference>
<feature type="binding site" evidence="9">
    <location>
        <position position="191"/>
    </location>
    <ligand>
        <name>Zn(2+)</name>
        <dbReference type="ChEBI" id="CHEBI:29105"/>
    </ligand>
</feature>
<comment type="similarity">
    <text evidence="1 9 13">Belongs to the thymidine kinase family.</text>
</comment>
<name>A0AAC9T1G4_UREPR</name>
<dbReference type="EMBL" id="CP021991">
    <property type="protein sequence ID" value="ASD29723.1"/>
    <property type="molecule type" value="Genomic_DNA"/>
</dbReference>
<protein>
    <recommendedName>
        <fullName evidence="2 9">Thymidine kinase</fullName>
        <ecNumber evidence="2 9">2.7.1.21</ecNumber>
    </recommendedName>
</protein>
<evidence type="ECO:0000256" key="1">
    <source>
        <dbReference type="ARBA" id="ARBA00007587"/>
    </source>
</evidence>
<dbReference type="Gene3D" id="3.40.50.300">
    <property type="entry name" value="P-loop containing nucleotide triphosphate hydrolases"/>
    <property type="match status" value="1"/>
</dbReference>
<dbReference type="AlphaFoldDB" id="A0AAC9T1G4"/>
<dbReference type="GeneID" id="29672699"/>
<keyword evidence="5 9" id="KW-0808">Transferase</keyword>
<keyword evidence="3 9" id="KW-0963">Cytoplasm</keyword>
<evidence type="ECO:0000313" key="14">
    <source>
        <dbReference type="EMBL" id="ASD29723.1"/>
    </source>
</evidence>
<evidence type="ECO:0000313" key="15">
    <source>
        <dbReference type="Proteomes" id="UP000197054"/>
    </source>
</evidence>
<evidence type="ECO:0000256" key="8">
    <source>
        <dbReference type="ARBA" id="ARBA00022840"/>
    </source>
</evidence>
<evidence type="ECO:0000256" key="3">
    <source>
        <dbReference type="ARBA" id="ARBA00022490"/>
    </source>
</evidence>
<feature type="binding site" evidence="11">
    <location>
        <begin position="179"/>
        <end position="182"/>
    </location>
    <ligand>
        <name>substrate</name>
    </ligand>
</feature>
<proteinExistence type="inferred from homology"/>
<evidence type="ECO:0000256" key="9">
    <source>
        <dbReference type="HAMAP-Rule" id="MF_00124"/>
    </source>
</evidence>
<comment type="catalytic activity">
    <reaction evidence="9 12">
        <text>thymidine + ATP = dTMP + ADP + H(+)</text>
        <dbReference type="Rhea" id="RHEA:19129"/>
        <dbReference type="ChEBI" id="CHEBI:15378"/>
        <dbReference type="ChEBI" id="CHEBI:17748"/>
        <dbReference type="ChEBI" id="CHEBI:30616"/>
        <dbReference type="ChEBI" id="CHEBI:63528"/>
        <dbReference type="ChEBI" id="CHEBI:456216"/>
        <dbReference type="EC" id="2.7.1.21"/>
    </reaction>
</comment>
<dbReference type="EC" id="2.7.1.21" evidence="2 9"/>
<evidence type="ECO:0000256" key="10">
    <source>
        <dbReference type="PIRSR" id="PIRSR035805-1"/>
    </source>
</evidence>
<organism evidence="14 15">
    <name type="scientific">Ureaplasma parvum</name>
    <name type="common">Ureaplasma urealyticum biotype 1</name>
    <dbReference type="NCBI Taxonomy" id="134821"/>
    <lineage>
        <taxon>Bacteria</taxon>
        <taxon>Bacillati</taxon>
        <taxon>Mycoplasmatota</taxon>
        <taxon>Mycoplasmoidales</taxon>
        <taxon>Mycoplasmoidaceae</taxon>
        <taxon>Ureaplasma</taxon>
    </lineage>
</organism>
<keyword evidence="6 9" id="KW-0547">Nucleotide-binding</keyword>
<evidence type="ECO:0000256" key="5">
    <source>
        <dbReference type="ARBA" id="ARBA00022679"/>
    </source>
</evidence>
<keyword evidence="8 9" id="KW-0067">ATP-binding</keyword>
<evidence type="ECO:0000256" key="13">
    <source>
        <dbReference type="RuleBase" id="RU004165"/>
    </source>
</evidence>
<evidence type="ECO:0000256" key="4">
    <source>
        <dbReference type="ARBA" id="ARBA00022634"/>
    </source>
</evidence>
<evidence type="ECO:0000256" key="12">
    <source>
        <dbReference type="RuleBase" id="RU000544"/>
    </source>
</evidence>
<dbReference type="PIRSF" id="PIRSF035805">
    <property type="entry name" value="TK_cell"/>
    <property type="match status" value="1"/>
</dbReference>
<feature type="binding site" evidence="9">
    <location>
        <position position="153"/>
    </location>
    <ligand>
        <name>Zn(2+)</name>
        <dbReference type="ChEBI" id="CHEBI:29105"/>
    </ligand>
</feature>
<evidence type="ECO:0000256" key="11">
    <source>
        <dbReference type="PIRSR" id="PIRSR035805-2"/>
    </source>
</evidence>
<dbReference type="InterPro" id="IPR027417">
    <property type="entry name" value="P-loop_NTPase"/>
</dbReference>
<feature type="binding site" evidence="11">
    <location>
        <position position="187"/>
    </location>
    <ligand>
        <name>substrate</name>
    </ligand>
</feature>
<comment type="subunit">
    <text evidence="9">Homotetramer.</text>
</comment>
<comment type="subcellular location">
    <subcellularLocation>
        <location evidence="9">Cytoplasm</location>
    </subcellularLocation>
</comment>
<dbReference type="GO" id="GO:0046104">
    <property type="term" value="P:thymidine metabolic process"/>
    <property type="evidence" value="ECO:0007669"/>
    <property type="project" value="TreeGrafter"/>
</dbReference>
<dbReference type="GO" id="GO:0004797">
    <property type="term" value="F:thymidine kinase activity"/>
    <property type="evidence" value="ECO:0007669"/>
    <property type="project" value="UniProtKB-UniRule"/>
</dbReference>
<dbReference type="Gene3D" id="3.30.60.20">
    <property type="match status" value="1"/>
</dbReference>
<dbReference type="HAMAP" id="MF_00124">
    <property type="entry name" value="Thymidine_kinase"/>
    <property type="match status" value="1"/>
</dbReference>
<dbReference type="SUPFAM" id="SSF57716">
    <property type="entry name" value="Glucocorticoid receptor-like (DNA-binding domain)"/>
    <property type="match status" value="1"/>
</dbReference>
<dbReference type="PANTHER" id="PTHR11441:SF0">
    <property type="entry name" value="THYMIDINE KINASE, CYTOSOLIC"/>
    <property type="match status" value="1"/>
</dbReference>
<dbReference type="SUPFAM" id="SSF52540">
    <property type="entry name" value="P-loop containing nucleoside triphosphate hydrolases"/>
    <property type="match status" value="1"/>
</dbReference>
<dbReference type="InterPro" id="IPR001267">
    <property type="entry name" value="Thymidine_kinase"/>
</dbReference>